<sequence>MISQFMQTLDDFSIPLLIPNQAKTVAAEFAAQQPTPQRATQVYLNTLAVCMVNNYLRIMGIPTNLTAGDSWNPAVRLYADVADLEVVGRGRLECRPRTSDGDLDSTACFVPPEVQTDRIAYVVVELDLEQELATLLGFVETAENSISLRQLRSPDELLEHLLSSPLPETVPTSVNLRQWLQNTVTTGWETVETLLFPPELLAVRGGETAVIENLDSVAAVLRLLEPDQPEDVRAQAAGVLGDMGVTNSTTINALTELLETTEDEETRWQAALSLGKLDPNHPQAGIRRVRAIDLTPKRNAKQVALMVAIKPKANDRIGVWLQVEPLGSLTVLPGGLTLRVLSMSGETRLQVEARSDNQGRGLDRSIGRRFSPPPETGFQVQVQLGSMTVTEEFLA</sequence>
<dbReference type="Pfam" id="PF08852">
    <property type="entry name" value="DUF1822"/>
    <property type="match status" value="1"/>
</dbReference>
<protein>
    <submittedName>
        <fullName evidence="4">DUF1822 family protein</fullName>
    </submittedName>
</protein>
<gene>
    <name evidence="4" type="ORF">VB854_17460</name>
</gene>
<dbReference type="RefSeq" id="WP_323224299.1">
    <property type="nucleotide sequence ID" value="NZ_JAYGHT010000091.1"/>
</dbReference>
<evidence type="ECO:0000256" key="1">
    <source>
        <dbReference type="ARBA" id="ARBA00022549"/>
    </source>
</evidence>
<dbReference type="Proteomes" id="UP001301728">
    <property type="component" value="Unassembled WGS sequence"/>
</dbReference>
<evidence type="ECO:0000313" key="4">
    <source>
        <dbReference type="EMBL" id="MEA5520731.1"/>
    </source>
</evidence>
<name>A0ABU5U1E4_9CYAN</name>
<keyword evidence="2" id="KW-0605">Phycobilisome</keyword>
<dbReference type="InterPro" id="IPR014951">
    <property type="entry name" value="DUF1822"/>
</dbReference>
<dbReference type="EMBL" id="JAYGHT010000091">
    <property type="protein sequence ID" value="MEA5520731.1"/>
    <property type="molecule type" value="Genomic_DNA"/>
</dbReference>
<dbReference type="SUPFAM" id="SSF48371">
    <property type="entry name" value="ARM repeat"/>
    <property type="match status" value="1"/>
</dbReference>
<feature type="compositionally biased region" description="Basic and acidic residues" evidence="3">
    <location>
        <begin position="352"/>
        <end position="366"/>
    </location>
</feature>
<reference evidence="4 5" key="1">
    <citation type="submission" date="2023-12" db="EMBL/GenBank/DDBJ databases">
        <title>Baltic Sea Cyanobacteria.</title>
        <authorList>
            <person name="Delbaje E."/>
            <person name="Fewer D.P."/>
            <person name="Shishido T.K."/>
        </authorList>
    </citation>
    <scope>NUCLEOTIDE SEQUENCE [LARGE SCALE GENOMIC DNA]</scope>
    <source>
        <strain evidence="4 5">CCNP 1315</strain>
    </source>
</reference>
<evidence type="ECO:0000313" key="5">
    <source>
        <dbReference type="Proteomes" id="UP001301728"/>
    </source>
</evidence>
<dbReference type="InterPro" id="IPR016024">
    <property type="entry name" value="ARM-type_fold"/>
</dbReference>
<keyword evidence="5" id="KW-1185">Reference proteome</keyword>
<evidence type="ECO:0000256" key="3">
    <source>
        <dbReference type="SAM" id="MobiDB-lite"/>
    </source>
</evidence>
<proteinExistence type="predicted"/>
<dbReference type="InterPro" id="IPR011989">
    <property type="entry name" value="ARM-like"/>
</dbReference>
<keyword evidence="1" id="KW-0042">Antenna complex</keyword>
<accession>A0ABU5U1E4</accession>
<organism evidence="4 5">
    <name type="scientific">Limnoraphis robusta CCNP1315</name>
    <dbReference type="NCBI Taxonomy" id="3110306"/>
    <lineage>
        <taxon>Bacteria</taxon>
        <taxon>Bacillati</taxon>
        <taxon>Cyanobacteriota</taxon>
        <taxon>Cyanophyceae</taxon>
        <taxon>Oscillatoriophycideae</taxon>
        <taxon>Oscillatoriales</taxon>
        <taxon>Sirenicapillariaceae</taxon>
        <taxon>Limnoraphis</taxon>
    </lineage>
</organism>
<evidence type="ECO:0000256" key="2">
    <source>
        <dbReference type="ARBA" id="ARBA00022738"/>
    </source>
</evidence>
<comment type="caution">
    <text evidence="4">The sequence shown here is derived from an EMBL/GenBank/DDBJ whole genome shotgun (WGS) entry which is preliminary data.</text>
</comment>
<dbReference type="Gene3D" id="1.25.10.10">
    <property type="entry name" value="Leucine-rich Repeat Variant"/>
    <property type="match status" value="1"/>
</dbReference>
<feature type="region of interest" description="Disordered" evidence="3">
    <location>
        <begin position="352"/>
        <end position="377"/>
    </location>
</feature>